<gene>
    <name evidence="2" type="ORF">N5C05_11615</name>
</gene>
<organism evidence="2 3">
    <name type="scientific">Aquipseudomonas alcaligenes</name>
    <name type="common">Pseudomonas alcaligenes</name>
    <dbReference type="NCBI Taxonomy" id="43263"/>
    <lineage>
        <taxon>Bacteria</taxon>
        <taxon>Pseudomonadati</taxon>
        <taxon>Pseudomonadota</taxon>
        <taxon>Gammaproteobacteria</taxon>
        <taxon>Pseudomonadales</taxon>
        <taxon>Pseudomonadaceae</taxon>
        <taxon>Aquipseudomonas</taxon>
    </lineage>
</organism>
<dbReference type="Pfam" id="PF04422">
    <property type="entry name" value="FrhB_FdhB_N"/>
    <property type="match status" value="1"/>
</dbReference>
<dbReference type="InterPro" id="IPR017896">
    <property type="entry name" value="4Fe4S_Fe-S-bd"/>
</dbReference>
<accession>A0AA42N2X5</accession>
<evidence type="ECO:0000259" key="1">
    <source>
        <dbReference type="PROSITE" id="PS51379"/>
    </source>
</evidence>
<feature type="domain" description="4Fe-4S ferredoxin-type" evidence="1">
    <location>
        <begin position="8"/>
        <end position="36"/>
    </location>
</feature>
<proteinExistence type="predicted"/>
<dbReference type="InterPro" id="IPR007525">
    <property type="entry name" value="FrhB_FdhB_C"/>
</dbReference>
<dbReference type="PROSITE" id="PS51379">
    <property type="entry name" value="4FE4S_FER_2"/>
    <property type="match status" value="1"/>
</dbReference>
<dbReference type="EMBL" id="JAOBYN010000009">
    <property type="protein sequence ID" value="MDH1055402.1"/>
    <property type="molecule type" value="Genomic_DNA"/>
</dbReference>
<dbReference type="Proteomes" id="UP001158730">
    <property type="component" value="Unassembled WGS sequence"/>
</dbReference>
<dbReference type="InterPro" id="IPR045220">
    <property type="entry name" value="FRHB/FDHB/HCAR-like"/>
</dbReference>
<dbReference type="Pfam" id="PF04432">
    <property type="entry name" value="FrhB_FdhB_C"/>
    <property type="match status" value="1"/>
</dbReference>
<dbReference type="PANTHER" id="PTHR31332:SF0">
    <property type="entry name" value="7-HYDROXYMETHYL CHLOROPHYLL A REDUCTASE, CHLOROPLASTIC"/>
    <property type="match status" value="1"/>
</dbReference>
<dbReference type="RefSeq" id="WP_280054036.1">
    <property type="nucleotide sequence ID" value="NZ_JAOBYN010000009.1"/>
</dbReference>
<dbReference type="PANTHER" id="PTHR31332">
    <property type="entry name" value="7-HYDROXYMETHYL CHLOROPHYLL A REDUCTASE, CHLOROPLASTIC"/>
    <property type="match status" value="1"/>
</dbReference>
<reference evidence="2" key="1">
    <citation type="submission" date="2022-09" db="EMBL/GenBank/DDBJ databases">
        <title>Intensive care unit water sources are persistently colonized with multi-drug resistant bacteria and are the site of extensive horizontal gene transfer of antibiotic resistance genes.</title>
        <authorList>
            <person name="Diorio-Toth L."/>
        </authorList>
    </citation>
    <scope>NUCLEOTIDE SEQUENCE</scope>
    <source>
        <strain evidence="2">GD03990</strain>
    </source>
</reference>
<dbReference type="InterPro" id="IPR007516">
    <property type="entry name" value="Co_F420_Hydgase/DH_bsu_N"/>
</dbReference>
<protein>
    <submittedName>
        <fullName evidence="2">Coenzyme F420 hydrogenase/dehydrogenase, beta subunit C-terminal domain</fullName>
    </submittedName>
</protein>
<evidence type="ECO:0000313" key="3">
    <source>
        <dbReference type="Proteomes" id="UP001158730"/>
    </source>
</evidence>
<dbReference type="GO" id="GO:0052592">
    <property type="term" value="F:oxidoreductase activity, acting on CH or CH2 groups, with an iron-sulfur protein as acceptor"/>
    <property type="evidence" value="ECO:0007669"/>
    <property type="project" value="TreeGrafter"/>
</dbReference>
<name>A0AA42N2X5_AQUAC</name>
<sequence>MSQVSGSIDAVINNGVCVGCGNCAAFAPQAFSMVETEFGLIQAERVQESNGHSEGKICPFANSERNEDYFNRDYQADSTGYDVGVGFYRSVRAGFVNDTERRLASSSGGLVTYLLETLLERGMISGAIVVSSLEGASGRLQYSLVRSIHELRSARKSKYHMVSHDAVVREILAGNDNDRLIYVGIPCGVKAIKLLAAELPELKRKIKYTAAIFCGHQKSHAFTEYVAWQMGVAPSELRGIDYRLKEPSDDASKYYYQVTSETGSLKARVDSLKWMDWGLGLFKPKACDFCDDVTGEAADIIFGDAWHRKYARDYRGTNLVLTRSKELEMLLVEGRDAGEITLEEEGVQFVYATQGGNFRHRQEGLLSRLNYYKLSRQWAPPKDVSRLAKYKHNPKRDRVYLSRHRISALSHSAFLEAKSRENLAIFWQRLSPEVSTYYRVSVSYSSRIRSWLKSCLSYFSRSG</sequence>
<evidence type="ECO:0000313" key="2">
    <source>
        <dbReference type="EMBL" id="MDH1055402.1"/>
    </source>
</evidence>
<comment type="caution">
    <text evidence="2">The sequence shown here is derived from an EMBL/GenBank/DDBJ whole genome shotgun (WGS) entry which is preliminary data.</text>
</comment>
<dbReference type="AlphaFoldDB" id="A0AA42N2X5"/>